<feature type="transmembrane region" description="Helical" evidence="12">
    <location>
        <begin position="440"/>
        <end position="468"/>
    </location>
</feature>
<feature type="domain" description="PTS EIIA type-1" evidence="13">
    <location>
        <begin position="23"/>
        <end position="127"/>
    </location>
</feature>
<dbReference type="Pfam" id="PF00358">
    <property type="entry name" value="PTS_EIIA_1"/>
    <property type="match status" value="1"/>
</dbReference>
<keyword evidence="5" id="KW-0808">Transferase</keyword>
<evidence type="ECO:0000256" key="3">
    <source>
        <dbReference type="ARBA" id="ARBA00022475"/>
    </source>
</evidence>
<feature type="transmembrane region" description="Helical" evidence="12">
    <location>
        <begin position="365"/>
        <end position="382"/>
    </location>
</feature>
<dbReference type="InterPro" id="IPR011055">
    <property type="entry name" value="Dup_hybrid_motif"/>
</dbReference>
<dbReference type="GO" id="GO:0009401">
    <property type="term" value="P:phosphoenolpyruvate-dependent sugar phosphotransferase system"/>
    <property type="evidence" value="ECO:0007669"/>
    <property type="project" value="UniProtKB-KW"/>
</dbReference>
<dbReference type="CDD" id="cd00212">
    <property type="entry name" value="PTS_IIB_glc"/>
    <property type="match status" value="1"/>
</dbReference>
<dbReference type="Pfam" id="PF00367">
    <property type="entry name" value="PTS_EIIB"/>
    <property type="match status" value="1"/>
</dbReference>
<dbReference type="SUPFAM" id="SSF55604">
    <property type="entry name" value="Glucose permease domain IIB"/>
    <property type="match status" value="1"/>
</dbReference>
<keyword evidence="2" id="KW-0813">Transport</keyword>
<keyword evidence="4" id="KW-0762">Sugar transport</keyword>
<dbReference type="GO" id="GO:0005886">
    <property type="term" value="C:plasma membrane"/>
    <property type="evidence" value="ECO:0007669"/>
    <property type="project" value="UniProtKB-SubCell"/>
</dbReference>
<evidence type="ECO:0000256" key="5">
    <source>
        <dbReference type="ARBA" id="ARBA00022679"/>
    </source>
</evidence>
<comment type="subcellular location">
    <subcellularLocation>
        <location evidence="1">Cell membrane</location>
        <topology evidence="1">Multi-pass membrane protein</topology>
    </subcellularLocation>
</comment>
<keyword evidence="6" id="KW-0598">Phosphotransferase system</keyword>
<sequence length="841" mass="93691">MSKKIDIYAPCDGEVLNLENLSDEIFSKKIMGEGFAIKSNTSEIKSIFDKSFIEKISPKKNSFKLKADNLTFLIHIGLETFEIGSKAFNISFKDGEYVSKNDTIITIDKELTKDIETIQYIPIVMNLDDSEGYTIQNIKYGKVKQGDKIAEISLNIQTEIDKFNQLLERKSKYEKIVEEIYEYVGTKANYSKFYNCVTRFRLVIKDKSLINEEAIKKIPIVKGIKWNGDELQIIIGGEVYKVREAFEKLVESKVETAISKTSAKKITTKKSVSFKDKLLAAVTGVIIPALPVIMAAGILKAIQAILTQTGVLQEVNLGNGPGQQPNISSYDIYTGVTYIIAEAGLSFMGIYFCYNTVKYMGGNQVMGIFVGLALVAPFFYSSGSWASFKLFSIGQIDIAIKGYQSSIIPQICAGVIYCYIDRFAKKWIPASVDIVLRPAFSFLCTMLISFIILGPIMGIIESGVFAGVTALNKVPYGIGVGIFTLLWQPLVLTGMHYPIIMPIMLDQAANDTTSTILVGTTIGVLGQAGATLALVLRTKSAQTKSIGLGSLPAAFFGVTEPAIYGTNLPKFWPFVWGCVGAGIAGFVSGLLNVVSYSGATPSMGLIFVVGFVRGGWKNIALGCMVLALAAVISFLLVLFTYRDRPDEAKSTKSIARLIARIYYKKTNKKILNTDFKKDLDALNALWTKEQKQFIKDTDKLFSCIEKIDVKIEYYKAKEEKEKDALLLKIKKAVNKENLDKLNKLKADYDKISYQEKISVLDKERIELIKQRDPIIEKLDVFQEKFMDQTHKLLKNLASDSKYAKFIDIDAHYYNAVHSLDIAYGISEKMPIKITRKEVKTI</sequence>
<evidence type="ECO:0000256" key="11">
    <source>
        <dbReference type="PROSITE-ProRule" id="PRU00421"/>
    </source>
</evidence>
<evidence type="ECO:0000256" key="1">
    <source>
        <dbReference type="ARBA" id="ARBA00004651"/>
    </source>
</evidence>
<dbReference type="KEGG" id="shj:SHELI_v1c09260"/>
<evidence type="ECO:0000259" key="14">
    <source>
        <dbReference type="PROSITE" id="PS51098"/>
    </source>
</evidence>
<evidence type="ECO:0000313" key="16">
    <source>
        <dbReference type="EMBL" id="AOG60875.1"/>
    </source>
</evidence>
<dbReference type="GO" id="GO:0090589">
    <property type="term" value="F:protein-phosphocysteine-trehalose phosphotransferase system transporter activity"/>
    <property type="evidence" value="ECO:0007669"/>
    <property type="project" value="TreeGrafter"/>
</dbReference>
<dbReference type="PATRIC" id="fig|216938.3.peg.941"/>
<dbReference type="InterPro" id="IPR050558">
    <property type="entry name" value="PTS_Sugar-Specific_Components"/>
</dbReference>
<evidence type="ECO:0000256" key="9">
    <source>
        <dbReference type="ARBA" id="ARBA00022989"/>
    </source>
</evidence>
<dbReference type="Gene3D" id="3.30.1360.60">
    <property type="entry name" value="Glucose permease domain IIB"/>
    <property type="match status" value="1"/>
</dbReference>
<dbReference type="OrthoDB" id="400707at2"/>
<keyword evidence="8" id="KW-0418">Kinase</keyword>
<dbReference type="InterPro" id="IPR001996">
    <property type="entry name" value="PTS_IIB_1"/>
</dbReference>
<dbReference type="EMBL" id="CP017015">
    <property type="protein sequence ID" value="AOG60875.1"/>
    <property type="molecule type" value="Genomic_DNA"/>
</dbReference>
<dbReference type="Gene3D" id="2.70.70.10">
    <property type="entry name" value="Glucose Permease (Domain IIA)"/>
    <property type="match status" value="1"/>
</dbReference>
<evidence type="ECO:0000256" key="2">
    <source>
        <dbReference type="ARBA" id="ARBA00022448"/>
    </source>
</evidence>
<dbReference type="GO" id="GO:0015771">
    <property type="term" value="P:trehalose transport"/>
    <property type="evidence" value="ECO:0007669"/>
    <property type="project" value="TreeGrafter"/>
</dbReference>
<dbReference type="Proteomes" id="UP000094378">
    <property type="component" value="Chromosome"/>
</dbReference>
<evidence type="ECO:0000256" key="12">
    <source>
        <dbReference type="SAM" id="Phobius"/>
    </source>
</evidence>
<evidence type="ECO:0000313" key="17">
    <source>
        <dbReference type="Proteomes" id="UP000094378"/>
    </source>
</evidence>
<feature type="transmembrane region" description="Helical" evidence="12">
    <location>
        <begin position="278"/>
        <end position="299"/>
    </location>
</feature>
<evidence type="ECO:0000256" key="6">
    <source>
        <dbReference type="ARBA" id="ARBA00022683"/>
    </source>
</evidence>
<evidence type="ECO:0000256" key="4">
    <source>
        <dbReference type="ARBA" id="ARBA00022597"/>
    </source>
</evidence>
<feature type="active site" description="Phosphocysteine intermediate; for EIIB activity" evidence="11">
    <location>
        <position position="196"/>
    </location>
</feature>
<proteinExistence type="predicted"/>
<name>A0A1B3SLR3_9MOLU</name>
<evidence type="ECO:0000256" key="8">
    <source>
        <dbReference type="ARBA" id="ARBA00022777"/>
    </source>
</evidence>
<dbReference type="SUPFAM" id="SSF51261">
    <property type="entry name" value="Duplicated hybrid motif"/>
    <property type="match status" value="1"/>
</dbReference>
<dbReference type="InterPro" id="IPR001127">
    <property type="entry name" value="PTS_EIIA_1_perm"/>
</dbReference>
<evidence type="ECO:0000259" key="15">
    <source>
        <dbReference type="PROSITE" id="PS51103"/>
    </source>
</evidence>
<organism evidence="16 17">
    <name type="scientific">Spiroplasma helicoides</name>
    <dbReference type="NCBI Taxonomy" id="216938"/>
    <lineage>
        <taxon>Bacteria</taxon>
        <taxon>Bacillati</taxon>
        <taxon>Mycoplasmatota</taxon>
        <taxon>Mollicutes</taxon>
        <taxon>Entomoplasmatales</taxon>
        <taxon>Spiroplasmataceae</taxon>
        <taxon>Spiroplasma</taxon>
    </lineage>
</organism>
<dbReference type="InterPro" id="IPR013013">
    <property type="entry name" value="PTS_EIIC_1"/>
</dbReference>
<dbReference type="RefSeq" id="WP_069117145.1">
    <property type="nucleotide sequence ID" value="NZ_CP017015.1"/>
</dbReference>
<feature type="transmembrane region" description="Helical" evidence="12">
    <location>
        <begin position="474"/>
        <end position="495"/>
    </location>
</feature>
<evidence type="ECO:0000259" key="13">
    <source>
        <dbReference type="PROSITE" id="PS51093"/>
    </source>
</evidence>
<dbReference type="GO" id="GO:0016301">
    <property type="term" value="F:kinase activity"/>
    <property type="evidence" value="ECO:0007669"/>
    <property type="project" value="UniProtKB-KW"/>
</dbReference>
<feature type="domain" description="PTS EIIC type-1" evidence="15">
    <location>
        <begin position="280"/>
        <end position="653"/>
    </location>
</feature>
<dbReference type="InterPro" id="IPR003352">
    <property type="entry name" value="PTS_EIIC"/>
</dbReference>
<reference evidence="16 17" key="1">
    <citation type="submission" date="2016-08" db="EMBL/GenBank/DDBJ databases">
        <title>Complete genome sequence of Spiroplasma helicoides TABS-2 (DSM 22551).</title>
        <authorList>
            <person name="Shen W.-Y."/>
            <person name="Lo W.-S."/>
            <person name="Lai Y.-C."/>
            <person name="Kuo C.-H."/>
        </authorList>
    </citation>
    <scope>NUCLEOTIDE SEQUENCE [LARGE SCALE GENOMIC DNA]</scope>
    <source>
        <strain evidence="16 17">TABS-2</strain>
    </source>
</reference>
<feature type="transmembrane region" description="Helical" evidence="12">
    <location>
        <begin position="332"/>
        <end position="353"/>
    </location>
</feature>
<keyword evidence="10 12" id="KW-0472">Membrane</keyword>
<evidence type="ECO:0000256" key="7">
    <source>
        <dbReference type="ARBA" id="ARBA00022692"/>
    </source>
</evidence>
<feature type="transmembrane region" description="Helical" evidence="12">
    <location>
        <begin position="619"/>
        <end position="641"/>
    </location>
</feature>
<protein>
    <submittedName>
        <fullName evidence="16">PTS system, sucrose-specific IIBC component</fullName>
    </submittedName>
</protein>
<gene>
    <name evidence="16" type="primary">scrA</name>
    <name evidence="16" type="ORF">SHELI_v1c09260</name>
</gene>
<evidence type="ECO:0000256" key="10">
    <source>
        <dbReference type="ARBA" id="ARBA00023136"/>
    </source>
</evidence>
<dbReference type="PANTHER" id="PTHR30175">
    <property type="entry name" value="PHOSPHOTRANSFERASE SYSTEM TRANSPORT PROTEIN"/>
    <property type="match status" value="1"/>
</dbReference>
<dbReference type="PROSITE" id="PS51103">
    <property type="entry name" value="PTS_EIIC_TYPE_1"/>
    <property type="match status" value="1"/>
</dbReference>
<dbReference type="PANTHER" id="PTHR30175:SF1">
    <property type="entry name" value="PTS SYSTEM ARBUTIN-, CELLOBIOSE-, AND SALICIN-SPECIFIC EIIBC COMPONENT-RELATED"/>
    <property type="match status" value="1"/>
</dbReference>
<keyword evidence="17" id="KW-1185">Reference proteome</keyword>
<dbReference type="Pfam" id="PF02378">
    <property type="entry name" value="PTS_EIIC"/>
    <property type="match status" value="1"/>
</dbReference>
<feature type="transmembrane region" description="Helical" evidence="12">
    <location>
        <begin position="574"/>
        <end position="599"/>
    </location>
</feature>
<feature type="domain" description="PTS EIIB type-1" evidence="14">
    <location>
        <begin position="174"/>
        <end position="256"/>
    </location>
</feature>
<dbReference type="GO" id="GO:0008982">
    <property type="term" value="F:protein-N(PI)-phosphohistidine-sugar phosphotransferase activity"/>
    <property type="evidence" value="ECO:0007669"/>
    <property type="project" value="InterPro"/>
</dbReference>
<keyword evidence="3" id="KW-1003">Cell membrane</keyword>
<dbReference type="PROSITE" id="PS51098">
    <property type="entry name" value="PTS_EIIB_TYPE_1"/>
    <property type="match status" value="1"/>
</dbReference>
<dbReference type="PROSITE" id="PS01035">
    <property type="entry name" value="PTS_EIIB_TYPE_1_CYS"/>
    <property type="match status" value="1"/>
</dbReference>
<dbReference type="STRING" id="216938.SHELI_v1c09260"/>
<accession>A0A1B3SLR3</accession>
<keyword evidence="7 12" id="KW-0812">Transmembrane</keyword>
<keyword evidence="9 12" id="KW-1133">Transmembrane helix</keyword>
<dbReference type="InterPro" id="IPR018113">
    <property type="entry name" value="PTrfase_EIIB_Cys"/>
</dbReference>
<dbReference type="InterPro" id="IPR036878">
    <property type="entry name" value="Glu_permease_IIB"/>
</dbReference>
<dbReference type="PROSITE" id="PS51093">
    <property type="entry name" value="PTS_EIIA_TYPE_1"/>
    <property type="match status" value="1"/>
</dbReference>
<dbReference type="AlphaFoldDB" id="A0A1B3SLR3"/>